<name>A0AAP3AJP9_RIEAN</name>
<organism evidence="1 2">
    <name type="scientific">Riemerella anatipestifer</name>
    <name type="common">Moraxella anatipestifer</name>
    <dbReference type="NCBI Taxonomy" id="34085"/>
    <lineage>
        <taxon>Bacteria</taxon>
        <taxon>Pseudomonadati</taxon>
        <taxon>Bacteroidota</taxon>
        <taxon>Flavobacteriia</taxon>
        <taxon>Flavobacteriales</taxon>
        <taxon>Weeksellaceae</taxon>
        <taxon>Riemerella</taxon>
    </lineage>
</organism>
<dbReference type="RefSeq" id="WP_214194095.1">
    <property type="nucleotide sequence ID" value="NZ_CP081925.1"/>
</dbReference>
<protein>
    <submittedName>
        <fullName evidence="1">Uncharacterized protein</fullName>
    </submittedName>
</protein>
<gene>
    <name evidence="1" type="ORF">OKE68_02185</name>
</gene>
<sequence>MKNKMTKQEKLQVITDNIRYKFPRLVDKEPMLTDVLAWLSLLKEVCLCYLDHHSFLVIEKPGKFYYQVIDITKPYLKDQPNEVIKFLYKFTKNETT</sequence>
<dbReference type="AlphaFoldDB" id="A0AAP3AJP9"/>
<reference evidence="1" key="1">
    <citation type="submission" date="2022-10" db="EMBL/GenBank/DDBJ databases">
        <title>Sifting through the core-genome to identify putative cross-protective antigens against Riemerella anatipestifer.</title>
        <authorList>
            <person name="Zheng X."/>
            <person name="Zhang W."/>
        </authorList>
    </citation>
    <scope>NUCLEOTIDE SEQUENCE</scope>
    <source>
        <strain evidence="1">ZWRA178</strain>
    </source>
</reference>
<comment type="caution">
    <text evidence="1">The sequence shown here is derived from an EMBL/GenBank/DDBJ whole genome shotgun (WGS) entry which is preliminary data.</text>
</comment>
<dbReference type="EMBL" id="JAOZYT010000008">
    <property type="protein sequence ID" value="MCW0523125.1"/>
    <property type="molecule type" value="Genomic_DNA"/>
</dbReference>
<accession>A0AAP3AJP9</accession>
<proteinExistence type="predicted"/>
<dbReference type="Proteomes" id="UP001207440">
    <property type="component" value="Unassembled WGS sequence"/>
</dbReference>
<evidence type="ECO:0000313" key="1">
    <source>
        <dbReference type="EMBL" id="MCW0523125.1"/>
    </source>
</evidence>
<evidence type="ECO:0000313" key="2">
    <source>
        <dbReference type="Proteomes" id="UP001207440"/>
    </source>
</evidence>